<feature type="non-terminal residue" evidence="2">
    <location>
        <position position="1"/>
    </location>
</feature>
<protein>
    <submittedName>
        <fullName evidence="2">Uncharacterized protein</fullName>
    </submittedName>
</protein>
<reference evidence="2" key="1">
    <citation type="submission" date="2020-02" db="EMBL/GenBank/DDBJ databases">
        <authorList>
            <person name="Meier V. D."/>
        </authorList>
    </citation>
    <scope>NUCLEOTIDE SEQUENCE</scope>
    <source>
        <strain evidence="2">AVDCRST_MAG59</strain>
    </source>
</reference>
<dbReference type="AlphaFoldDB" id="A0A6J4VMM1"/>
<gene>
    <name evidence="2" type="ORF">AVDCRST_MAG59-5116</name>
</gene>
<proteinExistence type="predicted"/>
<organism evidence="2">
    <name type="scientific">uncultured Thermomicrobiales bacterium</name>
    <dbReference type="NCBI Taxonomy" id="1645740"/>
    <lineage>
        <taxon>Bacteria</taxon>
        <taxon>Pseudomonadati</taxon>
        <taxon>Thermomicrobiota</taxon>
        <taxon>Thermomicrobia</taxon>
        <taxon>Thermomicrobiales</taxon>
        <taxon>environmental samples</taxon>
    </lineage>
</organism>
<feature type="compositionally biased region" description="Low complexity" evidence="1">
    <location>
        <begin position="21"/>
        <end position="38"/>
    </location>
</feature>
<accession>A0A6J4VMM1</accession>
<evidence type="ECO:0000313" key="2">
    <source>
        <dbReference type="EMBL" id="CAA9583412.1"/>
    </source>
</evidence>
<dbReference type="EMBL" id="CADCWF010000363">
    <property type="protein sequence ID" value="CAA9583412.1"/>
    <property type="molecule type" value="Genomic_DNA"/>
</dbReference>
<sequence length="38" mass="3870">VEEPTEQHPGSASPNREGAWPSSGIAPSPIGSQSGLRV</sequence>
<evidence type="ECO:0000256" key="1">
    <source>
        <dbReference type="SAM" id="MobiDB-lite"/>
    </source>
</evidence>
<feature type="non-terminal residue" evidence="2">
    <location>
        <position position="38"/>
    </location>
</feature>
<name>A0A6J4VMM1_9BACT</name>
<feature type="region of interest" description="Disordered" evidence="1">
    <location>
        <begin position="1"/>
        <end position="38"/>
    </location>
</feature>